<keyword evidence="4" id="KW-1185">Reference proteome</keyword>
<dbReference type="GeneID" id="54555292"/>
<organism evidence="3 4">
    <name type="scientific">Westerdykella ornata</name>
    <dbReference type="NCBI Taxonomy" id="318751"/>
    <lineage>
        <taxon>Eukaryota</taxon>
        <taxon>Fungi</taxon>
        <taxon>Dikarya</taxon>
        <taxon>Ascomycota</taxon>
        <taxon>Pezizomycotina</taxon>
        <taxon>Dothideomycetes</taxon>
        <taxon>Pleosporomycetidae</taxon>
        <taxon>Pleosporales</taxon>
        <taxon>Sporormiaceae</taxon>
        <taxon>Westerdykella</taxon>
    </lineage>
</organism>
<dbReference type="EMBL" id="ML986487">
    <property type="protein sequence ID" value="KAF2278830.1"/>
    <property type="molecule type" value="Genomic_DNA"/>
</dbReference>
<evidence type="ECO:0000256" key="2">
    <source>
        <dbReference type="SAM" id="SignalP"/>
    </source>
</evidence>
<proteinExistence type="predicted"/>
<feature type="compositionally biased region" description="Pro residues" evidence="1">
    <location>
        <begin position="383"/>
        <end position="397"/>
    </location>
</feature>
<feature type="chain" id="PRO_5025595801" evidence="2">
    <location>
        <begin position="17"/>
        <end position="438"/>
    </location>
</feature>
<feature type="signal peptide" evidence="2">
    <location>
        <begin position="1"/>
        <end position="16"/>
    </location>
</feature>
<feature type="region of interest" description="Disordered" evidence="1">
    <location>
        <begin position="330"/>
        <end position="355"/>
    </location>
</feature>
<name>A0A6A6JQB1_WESOR</name>
<evidence type="ECO:0000313" key="4">
    <source>
        <dbReference type="Proteomes" id="UP000800097"/>
    </source>
</evidence>
<dbReference type="AlphaFoldDB" id="A0A6A6JQB1"/>
<keyword evidence="2" id="KW-0732">Signal</keyword>
<reference evidence="3" key="1">
    <citation type="journal article" date="2020" name="Stud. Mycol.">
        <title>101 Dothideomycetes genomes: a test case for predicting lifestyles and emergence of pathogens.</title>
        <authorList>
            <person name="Haridas S."/>
            <person name="Albert R."/>
            <person name="Binder M."/>
            <person name="Bloem J."/>
            <person name="Labutti K."/>
            <person name="Salamov A."/>
            <person name="Andreopoulos B."/>
            <person name="Baker S."/>
            <person name="Barry K."/>
            <person name="Bills G."/>
            <person name="Bluhm B."/>
            <person name="Cannon C."/>
            <person name="Castanera R."/>
            <person name="Culley D."/>
            <person name="Daum C."/>
            <person name="Ezra D."/>
            <person name="Gonzalez J."/>
            <person name="Henrissat B."/>
            <person name="Kuo A."/>
            <person name="Liang C."/>
            <person name="Lipzen A."/>
            <person name="Lutzoni F."/>
            <person name="Magnuson J."/>
            <person name="Mondo S."/>
            <person name="Nolan M."/>
            <person name="Ohm R."/>
            <person name="Pangilinan J."/>
            <person name="Park H.-J."/>
            <person name="Ramirez L."/>
            <person name="Alfaro M."/>
            <person name="Sun H."/>
            <person name="Tritt A."/>
            <person name="Yoshinaga Y."/>
            <person name="Zwiers L.-H."/>
            <person name="Turgeon B."/>
            <person name="Goodwin S."/>
            <person name="Spatafora J."/>
            <person name="Crous P."/>
            <person name="Grigoriev I."/>
        </authorList>
    </citation>
    <scope>NUCLEOTIDE SEQUENCE</scope>
    <source>
        <strain evidence="3">CBS 379.55</strain>
    </source>
</reference>
<dbReference type="RefSeq" id="XP_033656369.1">
    <property type="nucleotide sequence ID" value="XM_033802117.1"/>
</dbReference>
<feature type="region of interest" description="Disordered" evidence="1">
    <location>
        <begin position="374"/>
        <end position="398"/>
    </location>
</feature>
<feature type="compositionally biased region" description="Polar residues" evidence="1">
    <location>
        <begin position="331"/>
        <end position="342"/>
    </location>
</feature>
<feature type="compositionally biased region" description="Basic and acidic residues" evidence="1">
    <location>
        <begin position="343"/>
        <end position="353"/>
    </location>
</feature>
<accession>A0A6A6JQB1</accession>
<dbReference type="Proteomes" id="UP000800097">
    <property type="component" value="Unassembled WGS sequence"/>
</dbReference>
<gene>
    <name evidence="3" type="ORF">EI97DRAFT_484557</name>
</gene>
<evidence type="ECO:0000313" key="3">
    <source>
        <dbReference type="EMBL" id="KAF2278830.1"/>
    </source>
</evidence>
<protein>
    <submittedName>
        <fullName evidence="3">Uncharacterized protein</fullName>
    </submittedName>
</protein>
<evidence type="ECO:0000256" key="1">
    <source>
        <dbReference type="SAM" id="MobiDB-lite"/>
    </source>
</evidence>
<sequence>MIRHPSLGCIKARGWALCLLTTSLTPHRTPTTATEIAAVAYLLLRRPILMLLPDARLQEKTTTKHRLQAWNSASTLTIMLLQACNRACPLLSPLGTNTPTQLSPGHCLMVMVLLCPRYQYLLVTQPIAVIINPVARVGKGKMRAVTGTWRSTKRQQVIAGILWALQLLGNCKGAKPTRGRAHARLLLKRHPLELERPVGVVWVDRPGAAPSSIIQCPLCEDCETLLLLPAQSKRSDDARLVLIKSSPLFSFSRLSHRHSASHFAAAGSTTDHRPAACSCAMVLLYIRPCPAVHVHPPSSFVLTAEDAALRVVVVTTRCCLLLNPHGAASFSRRNPSMQTNPCKKSESRDDSLARPRPCLAGLSRLRSAFQKKASDGSTISSPWPSPLHPPTTPPPFLPCQSARHMATAAVCHRGGPRALPPNRLFHFSFFCWPLSSFL</sequence>